<dbReference type="SUPFAM" id="SSF69000">
    <property type="entry name" value="FAD-dependent thiol oxidase"/>
    <property type="match status" value="1"/>
</dbReference>
<dbReference type="GO" id="GO:0016971">
    <property type="term" value="F:flavin-dependent sulfhydryl oxidase activity"/>
    <property type="evidence" value="ECO:0007669"/>
    <property type="project" value="InterPro"/>
</dbReference>
<feature type="region of interest" description="Disordered" evidence="7">
    <location>
        <begin position="48"/>
        <end position="137"/>
    </location>
</feature>
<dbReference type="InterPro" id="IPR036774">
    <property type="entry name" value="ERV/ALR_sulphydryl_oxid_sf"/>
</dbReference>
<dbReference type="EMBL" id="JACAZE010000008">
    <property type="protein sequence ID" value="KAF7308288.1"/>
    <property type="molecule type" value="Genomic_DNA"/>
</dbReference>
<dbReference type="PANTHER" id="PTHR12645:SF0">
    <property type="entry name" value="FAD-LINKED SULFHYDRYL OXIDASE ALR"/>
    <property type="match status" value="1"/>
</dbReference>
<evidence type="ECO:0000256" key="3">
    <source>
        <dbReference type="ARBA" id="ARBA00022827"/>
    </source>
</evidence>
<evidence type="ECO:0000259" key="8">
    <source>
        <dbReference type="PROSITE" id="PS51324"/>
    </source>
</evidence>
<dbReference type="Pfam" id="PF04777">
    <property type="entry name" value="Evr1_Alr"/>
    <property type="match status" value="1"/>
</dbReference>
<evidence type="ECO:0000313" key="10">
    <source>
        <dbReference type="Proteomes" id="UP000613580"/>
    </source>
</evidence>
<dbReference type="Gene3D" id="1.20.120.310">
    <property type="entry name" value="ERV/ALR sulfhydryl oxidase domain"/>
    <property type="match status" value="1"/>
</dbReference>
<feature type="compositionally biased region" description="Low complexity" evidence="7">
    <location>
        <begin position="48"/>
        <end position="59"/>
    </location>
</feature>
<evidence type="ECO:0000256" key="1">
    <source>
        <dbReference type="ARBA" id="ARBA00001974"/>
    </source>
</evidence>
<name>A0A8H6SZR5_MYCCL</name>
<feature type="compositionally biased region" description="Basic and acidic residues" evidence="7">
    <location>
        <begin position="69"/>
        <end position="122"/>
    </location>
</feature>
<dbReference type="PROSITE" id="PS51324">
    <property type="entry name" value="ERV_ALR"/>
    <property type="match status" value="1"/>
</dbReference>
<evidence type="ECO:0000256" key="7">
    <source>
        <dbReference type="SAM" id="MobiDB-lite"/>
    </source>
</evidence>
<dbReference type="GO" id="GO:0005739">
    <property type="term" value="C:mitochondrion"/>
    <property type="evidence" value="ECO:0007669"/>
    <property type="project" value="TreeGrafter"/>
</dbReference>
<feature type="domain" description="ERV/ALR sulfhydryl oxidase" evidence="8">
    <location>
        <begin position="426"/>
        <end position="524"/>
    </location>
</feature>
<protein>
    <recommendedName>
        <fullName evidence="6">Sulfhydryl oxidase</fullName>
        <ecNumber evidence="6">1.8.3.2</ecNumber>
    </recommendedName>
</protein>
<dbReference type="AlphaFoldDB" id="A0A8H6SZR5"/>
<feature type="compositionally biased region" description="Low complexity" evidence="7">
    <location>
        <begin position="404"/>
        <end position="425"/>
    </location>
</feature>
<evidence type="ECO:0000256" key="4">
    <source>
        <dbReference type="ARBA" id="ARBA00023002"/>
    </source>
</evidence>
<evidence type="ECO:0000256" key="2">
    <source>
        <dbReference type="ARBA" id="ARBA00022630"/>
    </source>
</evidence>
<sequence>MSLGRQQHPIDEPCTTVNVGVGARRIRHNTPTCLSQLEHVAEHAWPITSRRLGSGSTSTPQYQRIAQKQTRERTGSSCPHSHDPPPSRKSARAELDKCEGADARGREYEQSGRVGRANDKLATRHSCGVGGTTRTRTRTGIRRPALRPWALNPTARWILEQEPQSDLRCCGCGAATIRVRELGPQHELPRDNPSPNSRPPETVYSRPRPLDLESTSYNNHLQTANAREFGMEGKPYSAPSERIQVRWEVPDPNFFKCLANDAGLIADAEHLCAKNFTVSTGTHRLDGITQQVLVLYNSGSLLASSTPFLPRTSRTRILLVASLTDTRTQLGDEFWIRFNGTLTSDCSPPPRALPVLPDRLPKALKPRLWAPTLTPSYRPEWFSDPTGSPAKHVPVAQRSKRGALQQQKQQLSVPLQRQQSPSVVSARQRPARKRNVGVPAYCRRVLPHESDSNQRAQMLALIGSLPALYPCSHCAEDFGERVKENPPDVSGRAGLSQWFCERHNEVNEKLGKAAFDCSKTDERWKQGPADGSCD</sequence>
<dbReference type="InterPro" id="IPR039799">
    <property type="entry name" value="ALR/ERV"/>
</dbReference>
<feature type="region of interest" description="Disordered" evidence="7">
    <location>
        <begin position="183"/>
        <end position="214"/>
    </location>
</feature>
<organism evidence="9 10">
    <name type="scientific">Mycena chlorophos</name>
    <name type="common">Agaric fungus</name>
    <name type="synonym">Agaricus chlorophos</name>
    <dbReference type="NCBI Taxonomy" id="658473"/>
    <lineage>
        <taxon>Eukaryota</taxon>
        <taxon>Fungi</taxon>
        <taxon>Dikarya</taxon>
        <taxon>Basidiomycota</taxon>
        <taxon>Agaricomycotina</taxon>
        <taxon>Agaricomycetes</taxon>
        <taxon>Agaricomycetidae</taxon>
        <taxon>Agaricales</taxon>
        <taxon>Marasmiineae</taxon>
        <taxon>Mycenaceae</taxon>
        <taxon>Mycena</taxon>
    </lineage>
</organism>
<dbReference type="InterPro" id="IPR017905">
    <property type="entry name" value="ERV/ALR_sulphydryl_oxidase"/>
</dbReference>
<feature type="region of interest" description="Disordered" evidence="7">
    <location>
        <begin position="380"/>
        <end position="434"/>
    </location>
</feature>
<reference evidence="9" key="1">
    <citation type="submission" date="2020-05" db="EMBL/GenBank/DDBJ databases">
        <title>Mycena genomes resolve the evolution of fungal bioluminescence.</title>
        <authorList>
            <person name="Tsai I.J."/>
        </authorList>
    </citation>
    <scope>NUCLEOTIDE SEQUENCE</scope>
    <source>
        <strain evidence="9">110903Hualien_Pintung</strain>
    </source>
</reference>
<keyword evidence="4 6" id="KW-0560">Oxidoreductase</keyword>
<comment type="cofactor">
    <cofactor evidence="1 6">
        <name>FAD</name>
        <dbReference type="ChEBI" id="CHEBI:57692"/>
    </cofactor>
</comment>
<keyword evidence="10" id="KW-1185">Reference proteome</keyword>
<dbReference type="PANTHER" id="PTHR12645">
    <property type="entry name" value="ALR/ERV"/>
    <property type="match status" value="1"/>
</dbReference>
<dbReference type="GO" id="GO:0050660">
    <property type="term" value="F:flavin adenine dinucleotide binding"/>
    <property type="evidence" value="ECO:0007669"/>
    <property type="project" value="TreeGrafter"/>
</dbReference>
<keyword evidence="2 6" id="KW-0285">Flavoprotein</keyword>
<keyword evidence="3 6" id="KW-0274">FAD</keyword>
<dbReference type="EC" id="1.8.3.2" evidence="6"/>
<dbReference type="OrthoDB" id="17199at2759"/>
<accession>A0A8H6SZR5</accession>
<evidence type="ECO:0000313" key="9">
    <source>
        <dbReference type="EMBL" id="KAF7308288.1"/>
    </source>
</evidence>
<gene>
    <name evidence="9" type="ORF">HMN09_00676800</name>
</gene>
<comment type="catalytic activity">
    <reaction evidence="6">
        <text>2 R'C(R)SH + O2 = R'C(R)S-S(R)CR' + H2O2</text>
        <dbReference type="Rhea" id="RHEA:17357"/>
        <dbReference type="ChEBI" id="CHEBI:15379"/>
        <dbReference type="ChEBI" id="CHEBI:16240"/>
        <dbReference type="ChEBI" id="CHEBI:16520"/>
        <dbReference type="ChEBI" id="CHEBI:17412"/>
        <dbReference type="EC" id="1.8.3.2"/>
    </reaction>
</comment>
<dbReference type="Proteomes" id="UP000613580">
    <property type="component" value="Unassembled WGS sequence"/>
</dbReference>
<evidence type="ECO:0000256" key="6">
    <source>
        <dbReference type="RuleBase" id="RU371123"/>
    </source>
</evidence>
<comment type="caution">
    <text evidence="9">The sequence shown here is derived from an EMBL/GenBank/DDBJ whole genome shotgun (WGS) entry which is preliminary data.</text>
</comment>
<keyword evidence="5" id="KW-1015">Disulfide bond</keyword>
<evidence type="ECO:0000256" key="5">
    <source>
        <dbReference type="ARBA" id="ARBA00023157"/>
    </source>
</evidence>
<proteinExistence type="predicted"/>